<dbReference type="InterPro" id="IPR011330">
    <property type="entry name" value="Glyco_hydro/deAcase_b/a-brl"/>
</dbReference>
<dbReference type="Proteomes" id="UP000018001">
    <property type="component" value="Unassembled WGS sequence"/>
</dbReference>
<comment type="cofactor">
    <cofactor evidence="1">
        <name>Co(2+)</name>
        <dbReference type="ChEBI" id="CHEBI:48828"/>
    </cofactor>
</comment>
<accession>V5FPW4</accession>
<dbReference type="GO" id="GO:0004099">
    <property type="term" value="F:chitin deacetylase activity"/>
    <property type="evidence" value="ECO:0007669"/>
    <property type="project" value="UniProtKB-EC"/>
</dbReference>
<dbReference type="OrthoDB" id="407355at2759"/>
<dbReference type="PANTHER" id="PTHR10587">
    <property type="entry name" value="GLYCOSYL TRANSFERASE-RELATED"/>
    <property type="match status" value="1"/>
</dbReference>
<keyword evidence="3" id="KW-0170">Cobalt</keyword>
<evidence type="ECO:0000256" key="6">
    <source>
        <dbReference type="SAM" id="MobiDB-lite"/>
    </source>
</evidence>
<gene>
    <name evidence="9" type="ORF">PVAR5_8840</name>
</gene>
<dbReference type="AlphaFoldDB" id="V5FPW4"/>
<evidence type="ECO:0000256" key="5">
    <source>
        <dbReference type="ARBA" id="ARBA00048494"/>
    </source>
</evidence>
<feature type="domain" description="NodB homology" evidence="8">
    <location>
        <begin position="46"/>
        <end position="236"/>
    </location>
</feature>
<proteinExistence type="predicted"/>
<protein>
    <recommendedName>
        <fullName evidence="4">chitin deacetylase</fullName>
        <ecNumber evidence="4">3.5.1.41</ecNumber>
    </recommendedName>
</protein>
<evidence type="ECO:0000256" key="4">
    <source>
        <dbReference type="ARBA" id="ARBA00024056"/>
    </source>
</evidence>
<dbReference type="InterPro" id="IPR050248">
    <property type="entry name" value="Polysacc_deacetylase_ArnD"/>
</dbReference>
<evidence type="ECO:0000313" key="10">
    <source>
        <dbReference type="Proteomes" id="UP000018001"/>
    </source>
</evidence>
<dbReference type="HOGENOM" id="CLU_667300_0_0_1"/>
<keyword evidence="2" id="KW-0119">Carbohydrate metabolism</keyword>
<evidence type="ECO:0000256" key="2">
    <source>
        <dbReference type="ARBA" id="ARBA00023024"/>
    </source>
</evidence>
<dbReference type="GO" id="GO:0009272">
    <property type="term" value="P:fungal-type cell wall biogenesis"/>
    <property type="evidence" value="ECO:0007669"/>
    <property type="project" value="UniProtKB-ARBA"/>
</dbReference>
<evidence type="ECO:0000256" key="7">
    <source>
        <dbReference type="SAM" id="SignalP"/>
    </source>
</evidence>
<dbReference type="GO" id="GO:0006032">
    <property type="term" value="P:chitin catabolic process"/>
    <property type="evidence" value="ECO:0007669"/>
    <property type="project" value="UniProtKB-KW"/>
</dbReference>
<keyword evidence="2" id="KW-0624">Polysaccharide degradation</keyword>
<feature type="region of interest" description="Disordered" evidence="6">
    <location>
        <begin position="361"/>
        <end position="399"/>
    </location>
</feature>
<dbReference type="Gene3D" id="3.20.20.370">
    <property type="entry name" value="Glycoside hydrolase/deacetylase"/>
    <property type="match status" value="1"/>
</dbReference>
<dbReference type="SUPFAM" id="SSF88713">
    <property type="entry name" value="Glycoside hydrolase/deacetylase"/>
    <property type="match status" value="1"/>
</dbReference>
<dbReference type="GO" id="GO:0005975">
    <property type="term" value="P:carbohydrate metabolic process"/>
    <property type="evidence" value="ECO:0007669"/>
    <property type="project" value="InterPro"/>
</dbReference>
<dbReference type="PROSITE" id="PS51677">
    <property type="entry name" value="NODB"/>
    <property type="match status" value="1"/>
</dbReference>
<evidence type="ECO:0000256" key="1">
    <source>
        <dbReference type="ARBA" id="ARBA00001941"/>
    </source>
</evidence>
<feature type="chain" id="PRO_5004733296" description="chitin deacetylase" evidence="7">
    <location>
        <begin position="19"/>
        <end position="412"/>
    </location>
</feature>
<dbReference type="Pfam" id="PF01522">
    <property type="entry name" value="Polysacc_deac_1"/>
    <property type="match status" value="1"/>
</dbReference>
<feature type="signal peptide" evidence="7">
    <location>
        <begin position="1"/>
        <end position="18"/>
    </location>
</feature>
<evidence type="ECO:0000259" key="8">
    <source>
        <dbReference type="PROSITE" id="PS51677"/>
    </source>
</evidence>
<dbReference type="PANTHER" id="PTHR10587:SF137">
    <property type="entry name" value="4-DEOXY-4-FORMAMIDO-L-ARABINOSE-PHOSPHOUNDECAPRENOL DEFORMYLASE ARND-RELATED"/>
    <property type="match status" value="1"/>
</dbReference>
<keyword evidence="10" id="KW-1185">Reference proteome</keyword>
<dbReference type="InterPro" id="IPR002509">
    <property type="entry name" value="NODB_dom"/>
</dbReference>
<feature type="compositionally biased region" description="Basic and acidic residues" evidence="6">
    <location>
        <begin position="386"/>
        <end position="399"/>
    </location>
</feature>
<dbReference type="eggNOG" id="ENOG502QUGV">
    <property type="taxonomic scope" value="Eukaryota"/>
</dbReference>
<dbReference type="EMBL" id="BAUL01000355">
    <property type="protein sequence ID" value="GAE00105.1"/>
    <property type="molecule type" value="Genomic_DNA"/>
</dbReference>
<evidence type="ECO:0000256" key="3">
    <source>
        <dbReference type="ARBA" id="ARBA00023285"/>
    </source>
</evidence>
<name>V5FPW4_BYSSN</name>
<feature type="compositionally biased region" description="Basic and acidic residues" evidence="6">
    <location>
        <begin position="361"/>
        <end position="373"/>
    </location>
</feature>
<keyword evidence="2" id="KW-0146">Chitin degradation</keyword>
<organism evidence="9 10">
    <name type="scientific">Byssochlamys spectabilis (strain No. 5 / NBRC 109023)</name>
    <name type="common">Paecilomyces variotii</name>
    <dbReference type="NCBI Taxonomy" id="1356009"/>
    <lineage>
        <taxon>Eukaryota</taxon>
        <taxon>Fungi</taxon>
        <taxon>Dikarya</taxon>
        <taxon>Ascomycota</taxon>
        <taxon>Pezizomycotina</taxon>
        <taxon>Eurotiomycetes</taxon>
        <taxon>Eurotiomycetidae</taxon>
        <taxon>Eurotiales</taxon>
        <taxon>Thermoascaceae</taxon>
        <taxon>Paecilomyces</taxon>
    </lineage>
</organism>
<comment type="caution">
    <text evidence="9">The sequence shown here is derived from an EMBL/GenBank/DDBJ whole genome shotgun (WGS) entry which is preliminary data.</text>
</comment>
<dbReference type="EC" id="3.5.1.41" evidence="4"/>
<comment type="catalytic activity">
    <reaction evidence="5">
        <text>[(1-&gt;4)-N-acetyl-beta-D-glucosaminyl](n) + n H2O = chitosan + n acetate</text>
        <dbReference type="Rhea" id="RHEA:10464"/>
        <dbReference type="Rhea" id="RHEA-COMP:9593"/>
        <dbReference type="Rhea" id="RHEA-COMP:9597"/>
        <dbReference type="ChEBI" id="CHEBI:15377"/>
        <dbReference type="ChEBI" id="CHEBI:17029"/>
        <dbReference type="ChEBI" id="CHEBI:30089"/>
        <dbReference type="ChEBI" id="CHEBI:57704"/>
        <dbReference type="EC" id="3.5.1.41"/>
    </reaction>
    <physiologicalReaction direction="left-to-right" evidence="5">
        <dbReference type="Rhea" id="RHEA:10465"/>
    </physiologicalReaction>
</comment>
<feature type="region of interest" description="Disordered" evidence="6">
    <location>
        <begin position="290"/>
        <end position="323"/>
    </location>
</feature>
<dbReference type="InParanoid" id="V5FPW4"/>
<keyword evidence="7" id="KW-0732">Signal</keyword>
<reference evidence="10" key="1">
    <citation type="journal article" date="2014" name="Genome Announc.">
        <title>Draft genome sequence of the formaldehyde-resistant fungus Byssochlamys spectabilis No. 5 (anamorph Paecilomyces variotii No. 5) (NBRC109023).</title>
        <authorList>
            <person name="Oka T."/>
            <person name="Ekino K."/>
            <person name="Fukuda K."/>
            <person name="Nomura Y."/>
        </authorList>
    </citation>
    <scope>NUCLEOTIDE SEQUENCE [LARGE SCALE GENOMIC DNA]</scope>
    <source>
        <strain evidence="10">No. 5 / NBRC 109023</strain>
    </source>
</reference>
<evidence type="ECO:0000313" key="9">
    <source>
        <dbReference type="EMBL" id="GAE00105.1"/>
    </source>
</evidence>
<sequence length="412" mass="46565">MLEILFPILLLAVPPLYLIYKPPGPLINHFQRRWPDVVWRVATPEKVVALTIDDAPSEYTDEILQILKSHNAKATFFVIGSQIAGREESLIDLIRNGNELGNHAMYDEPSRNLSDSILEGQIRTAQAMIQDIYDSAGVLEKPQQYFRPGSGFFSTRMRELLMKLGFRLVLGDVYPHDPQLPFWRINAGHILSMSQVQEFTAIVVAMALLPAINFGDPSLPTLKGRKSKKDRLDRLRRRYRMKRNANSLDPIPLDTARVTRKRDKSPHTDTRISLVKYRLEKAEALGQPFEYNETPGAKKHRPPPLNIMGPPSAPPLEDKGTSPALSRDAIARILKENKPDCPKAQAWVKAHEVSKKLTEKAKALENTSRRDMDNDCSAVETPSQSKAKEESPESNVDRVVKAHEKLQRVMFG</sequence>